<organism evidence="1 2">
    <name type="scientific">Trema orientale</name>
    <name type="common">Charcoal tree</name>
    <name type="synonym">Celtis orientalis</name>
    <dbReference type="NCBI Taxonomy" id="63057"/>
    <lineage>
        <taxon>Eukaryota</taxon>
        <taxon>Viridiplantae</taxon>
        <taxon>Streptophyta</taxon>
        <taxon>Embryophyta</taxon>
        <taxon>Tracheophyta</taxon>
        <taxon>Spermatophyta</taxon>
        <taxon>Magnoliopsida</taxon>
        <taxon>eudicotyledons</taxon>
        <taxon>Gunneridae</taxon>
        <taxon>Pentapetalae</taxon>
        <taxon>rosids</taxon>
        <taxon>fabids</taxon>
        <taxon>Rosales</taxon>
        <taxon>Cannabaceae</taxon>
        <taxon>Trema</taxon>
    </lineage>
</organism>
<sequence>MVGDMLPPIGASRSELQYLGRDNFRDVPHCPHGKYKYFLVEQRLDHTHSKDSTDLHQKFVERGTGYRIPNFHGVFDKRKFRDWLVSVDGVFNDTNVDPTKQALLVRSLPI</sequence>
<accession>A0A2P5E653</accession>
<comment type="caution">
    <text evidence="1">The sequence shown here is derived from an EMBL/GenBank/DDBJ whole genome shotgun (WGS) entry which is preliminary data.</text>
</comment>
<gene>
    <name evidence="1" type="ORF">TorRG33x02_232350</name>
</gene>
<dbReference type="Proteomes" id="UP000237000">
    <property type="component" value="Unassembled WGS sequence"/>
</dbReference>
<dbReference type="EMBL" id="JXTC01000227">
    <property type="protein sequence ID" value="PON81005.1"/>
    <property type="molecule type" value="Genomic_DNA"/>
</dbReference>
<proteinExistence type="predicted"/>
<evidence type="ECO:0000313" key="1">
    <source>
        <dbReference type="EMBL" id="PON81005.1"/>
    </source>
</evidence>
<protein>
    <submittedName>
        <fullName evidence="1">Uncharacterized protein</fullName>
    </submittedName>
</protein>
<evidence type="ECO:0000313" key="2">
    <source>
        <dbReference type="Proteomes" id="UP000237000"/>
    </source>
</evidence>
<dbReference type="InParanoid" id="A0A2P5E653"/>
<name>A0A2P5E653_TREOI</name>
<reference evidence="2" key="1">
    <citation type="submission" date="2016-06" db="EMBL/GenBank/DDBJ databases">
        <title>Parallel loss of symbiosis genes in relatives of nitrogen-fixing non-legume Parasponia.</title>
        <authorList>
            <person name="Van Velzen R."/>
            <person name="Holmer R."/>
            <person name="Bu F."/>
            <person name="Rutten L."/>
            <person name="Van Zeijl A."/>
            <person name="Liu W."/>
            <person name="Santuari L."/>
            <person name="Cao Q."/>
            <person name="Sharma T."/>
            <person name="Shen D."/>
            <person name="Roswanjaya Y."/>
            <person name="Wardhani T."/>
            <person name="Kalhor M.S."/>
            <person name="Jansen J."/>
            <person name="Van den Hoogen J."/>
            <person name="Gungor B."/>
            <person name="Hartog M."/>
            <person name="Hontelez J."/>
            <person name="Verver J."/>
            <person name="Yang W.-C."/>
            <person name="Schijlen E."/>
            <person name="Repin R."/>
            <person name="Schilthuizen M."/>
            <person name="Schranz E."/>
            <person name="Heidstra R."/>
            <person name="Miyata K."/>
            <person name="Fedorova E."/>
            <person name="Kohlen W."/>
            <person name="Bisseling T."/>
            <person name="Smit S."/>
            <person name="Geurts R."/>
        </authorList>
    </citation>
    <scope>NUCLEOTIDE SEQUENCE [LARGE SCALE GENOMIC DNA]</scope>
    <source>
        <strain evidence="2">cv. RG33-2</strain>
    </source>
</reference>
<dbReference type="AlphaFoldDB" id="A0A2P5E653"/>
<keyword evidence="2" id="KW-1185">Reference proteome</keyword>